<proteinExistence type="predicted"/>
<dbReference type="RefSeq" id="WP_094962666.1">
    <property type="nucleotide sequence ID" value="NZ_NOWC01000029.1"/>
</dbReference>
<organism evidence="1 2">
    <name type="scientific">Providencia rettgeri</name>
    <dbReference type="NCBI Taxonomy" id="587"/>
    <lineage>
        <taxon>Bacteria</taxon>
        <taxon>Pseudomonadati</taxon>
        <taxon>Pseudomonadota</taxon>
        <taxon>Gammaproteobacteria</taxon>
        <taxon>Enterobacterales</taxon>
        <taxon>Morganellaceae</taxon>
        <taxon>Providencia</taxon>
    </lineage>
</organism>
<name>A0A264VNR8_PRORE</name>
<dbReference type="AlphaFoldDB" id="A0A264VNR8"/>
<evidence type="ECO:0000313" key="2">
    <source>
        <dbReference type="Proteomes" id="UP000216001"/>
    </source>
</evidence>
<comment type="caution">
    <text evidence="1">The sequence shown here is derived from an EMBL/GenBank/DDBJ whole genome shotgun (WGS) entry which is preliminary data.</text>
</comment>
<sequence>MQTEKFRWVICYCCEGHGKVDNPSFSDGFTGSEWNELDDEFRDEYRKGTYDVQCSVCKGSGKVKEPDISRMTFAEKRVLAAQRREAREDAEYRRQSAHEQRMGY</sequence>
<dbReference type="EMBL" id="NOWC01000029">
    <property type="protein sequence ID" value="OZS72932.1"/>
    <property type="molecule type" value="Genomic_DNA"/>
</dbReference>
<dbReference type="Proteomes" id="UP000216001">
    <property type="component" value="Unassembled WGS sequence"/>
</dbReference>
<reference evidence="1 2" key="1">
    <citation type="submission" date="2017-07" db="EMBL/GenBank/DDBJ databases">
        <title>blaIMP-27 on transferable plasmids in Proteus mirabilis and Providencia rettgeri.</title>
        <authorList>
            <person name="Potter R."/>
        </authorList>
    </citation>
    <scope>NUCLEOTIDE SEQUENCE [LARGE SCALE GENOMIC DNA]</scope>
    <source>
        <strain evidence="1 2">PR1</strain>
    </source>
</reference>
<evidence type="ECO:0000313" key="1">
    <source>
        <dbReference type="EMBL" id="OZS72932.1"/>
    </source>
</evidence>
<gene>
    <name evidence="1" type="ORF">CHI95_19845</name>
</gene>
<protein>
    <submittedName>
        <fullName evidence="1">Uncharacterized protein</fullName>
    </submittedName>
</protein>
<accession>A0A264VNR8</accession>